<reference evidence="2 3" key="1">
    <citation type="submission" date="2020-04" db="EMBL/GenBank/DDBJ databases">
        <title>Genomic analysis of gastric non-Helicobacter pylori Helicobacters isolated in Japan.</title>
        <authorList>
            <person name="Suzuki M."/>
            <person name="Rimbara E."/>
        </authorList>
    </citation>
    <scope>NUCLEOTIDE SEQUENCE [LARGE SCALE GENOMIC DNA]</scope>
    <source>
        <strain evidence="2 3">NHP19-0020</strain>
        <plasmid evidence="2 3">pNHP190020_1</plasmid>
    </source>
</reference>
<feature type="region of interest" description="Disordered" evidence="1">
    <location>
        <begin position="1"/>
        <end position="21"/>
    </location>
</feature>
<dbReference type="InterPro" id="IPR018573">
    <property type="entry name" value="Restrct_endonuc_II_AlwI"/>
</dbReference>
<organism evidence="2 3">
    <name type="scientific">Helicobacter suis</name>
    <dbReference type="NCBI Taxonomy" id="104628"/>
    <lineage>
        <taxon>Bacteria</taxon>
        <taxon>Pseudomonadati</taxon>
        <taxon>Campylobacterota</taxon>
        <taxon>Epsilonproteobacteria</taxon>
        <taxon>Campylobacterales</taxon>
        <taxon>Helicobacteraceae</taxon>
        <taxon>Helicobacter</taxon>
    </lineage>
</organism>
<accession>A0ABM7L253</accession>
<protein>
    <submittedName>
        <fullName evidence="2">Uncharacterized protein</fullName>
    </submittedName>
</protein>
<evidence type="ECO:0000313" key="2">
    <source>
        <dbReference type="EMBL" id="BCD46786.1"/>
    </source>
</evidence>
<gene>
    <name evidence="2" type="ORF">NHP190020_18250</name>
</gene>
<evidence type="ECO:0000256" key="1">
    <source>
        <dbReference type="SAM" id="MobiDB-lite"/>
    </source>
</evidence>
<keyword evidence="3" id="KW-1185">Reference proteome</keyword>
<dbReference type="Pfam" id="PF09491">
    <property type="entry name" value="RE_AlwI"/>
    <property type="match status" value="1"/>
</dbReference>
<proteinExistence type="predicted"/>
<keyword evidence="2" id="KW-0614">Plasmid</keyword>
<sequence>MEVLPNYSVDDEGLPTSHASGGKPDIICDDSSSHAITEVSLLCGRAQLSNELIPIARHLDEESKQHKDKHNFALFIAPTIHGDCQRYARFAKQDENLEICNLDINSFIKKLKNTTHIAELLYV</sequence>
<name>A0ABM7L253_9HELI</name>
<geneLocation type="plasmid" evidence="2 3">
    <name>pNHP190020_1</name>
</geneLocation>
<dbReference type="Proteomes" id="UP000509742">
    <property type="component" value="Plasmid pNHP190020_1"/>
</dbReference>
<dbReference type="Gene3D" id="3.40.91.50">
    <property type="match status" value="1"/>
</dbReference>
<dbReference type="EMBL" id="AP023037">
    <property type="protein sequence ID" value="BCD46786.1"/>
    <property type="molecule type" value="Genomic_DNA"/>
</dbReference>
<evidence type="ECO:0000313" key="3">
    <source>
        <dbReference type="Proteomes" id="UP000509742"/>
    </source>
</evidence>